<sequence length="55" mass="6303">MLRGTCAGAEEFDELSLAAEIIFTVSGIRKRDIGHEFRHMEHASRDIEMEERHSS</sequence>
<evidence type="ECO:0000313" key="1">
    <source>
        <dbReference type="EMBL" id="GCE17764.1"/>
    </source>
</evidence>
<dbReference type="Proteomes" id="UP000287188">
    <property type="component" value="Unassembled WGS sequence"/>
</dbReference>
<organism evidence="1 2">
    <name type="scientific">Dictyobacter kobayashii</name>
    <dbReference type="NCBI Taxonomy" id="2014872"/>
    <lineage>
        <taxon>Bacteria</taxon>
        <taxon>Bacillati</taxon>
        <taxon>Chloroflexota</taxon>
        <taxon>Ktedonobacteria</taxon>
        <taxon>Ktedonobacterales</taxon>
        <taxon>Dictyobacteraceae</taxon>
        <taxon>Dictyobacter</taxon>
    </lineage>
</organism>
<comment type="caution">
    <text evidence="1">The sequence shown here is derived from an EMBL/GenBank/DDBJ whole genome shotgun (WGS) entry which is preliminary data.</text>
</comment>
<dbReference type="EMBL" id="BIFS01000001">
    <property type="protein sequence ID" value="GCE17764.1"/>
    <property type="molecule type" value="Genomic_DNA"/>
</dbReference>
<name>A0A402AFB5_9CHLR</name>
<keyword evidence="2" id="KW-1185">Reference proteome</keyword>
<protein>
    <submittedName>
        <fullName evidence="1">Uncharacterized protein</fullName>
    </submittedName>
</protein>
<reference evidence="2" key="1">
    <citation type="submission" date="2018-12" db="EMBL/GenBank/DDBJ databases">
        <title>Tengunoibacter tsumagoiensis gen. nov., sp. nov., Dictyobacter kobayashii sp. nov., D. alpinus sp. nov., and D. joshuensis sp. nov. and description of Dictyobacteraceae fam. nov. within the order Ktedonobacterales isolated from Tengu-no-mugimeshi.</title>
        <authorList>
            <person name="Wang C.M."/>
            <person name="Zheng Y."/>
            <person name="Sakai Y."/>
            <person name="Toyoda A."/>
            <person name="Minakuchi Y."/>
            <person name="Abe K."/>
            <person name="Yokota A."/>
            <person name="Yabe S."/>
        </authorList>
    </citation>
    <scope>NUCLEOTIDE SEQUENCE [LARGE SCALE GENOMIC DNA]</scope>
    <source>
        <strain evidence="2">Uno11</strain>
    </source>
</reference>
<accession>A0A402AFB5</accession>
<dbReference type="AlphaFoldDB" id="A0A402AFB5"/>
<gene>
    <name evidence="1" type="ORF">KDK_15640</name>
</gene>
<dbReference type="RefSeq" id="WP_161977195.1">
    <property type="nucleotide sequence ID" value="NZ_BIFS01000001.1"/>
</dbReference>
<evidence type="ECO:0000313" key="2">
    <source>
        <dbReference type="Proteomes" id="UP000287188"/>
    </source>
</evidence>
<proteinExistence type="predicted"/>